<proteinExistence type="predicted"/>
<sequence length="201" mass="23083">MTATDKVGRRTELRNLARVQPGYLSRTSVHHVPKGTHWLLQARDISPQHGLRLDALVRFQPERNPDLYRVSRGDILLTARGQDHRAYLVEMDLYDVLASSVFYIIRPIEDLVLPGYLAWWLNQPEAQAALDFASHGTGIGYISRPLMEVLSVVVPPLDVQRKISETMDLWRRQQSIQTRLDQKREQLIHAVCRQAVGVEKE</sequence>
<dbReference type="Gene3D" id="3.90.220.20">
    <property type="entry name" value="DNA methylase specificity domains"/>
    <property type="match status" value="1"/>
</dbReference>
<reference evidence="3 4" key="1">
    <citation type="submission" date="2016-10" db="EMBL/GenBank/DDBJ databases">
        <authorList>
            <person name="de Groot N.N."/>
        </authorList>
    </citation>
    <scope>NUCLEOTIDE SEQUENCE [LARGE SCALE GENOMIC DNA]</scope>
    <source>
        <strain evidence="3 4">ASO4-2</strain>
    </source>
</reference>
<keyword evidence="1" id="KW-0680">Restriction system</keyword>
<dbReference type="PANTHER" id="PTHR30408">
    <property type="entry name" value="TYPE-1 RESTRICTION ENZYME ECOKI SPECIFICITY PROTEIN"/>
    <property type="match status" value="1"/>
</dbReference>
<organism evidence="3 4">
    <name type="scientific">Desulfonatronum thiosulfatophilum</name>
    <dbReference type="NCBI Taxonomy" id="617002"/>
    <lineage>
        <taxon>Bacteria</taxon>
        <taxon>Pseudomonadati</taxon>
        <taxon>Thermodesulfobacteriota</taxon>
        <taxon>Desulfovibrionia</taxon>
        <taxon>Desulfovibrionales</taxon>
        <taxon>Desulfonatronaceae</taxon>
        <taxon>Desulfonatronum</taxon>
    </lineage>
</organism>
<dbReference type="OrthoDB" id="5465337at2"/>
<name>A0A1G6ESM7_9BACT</name>
<dbReference type="RefSeq" id="WP_092123752.1">
    <property type="nucleotide sequence ID" value="NZ_FMXO01000022.1"/>
</dbReference>
<evidence type="ECO:0000256" key="1">
    <source>
        <dbReference type="ARBA" id="ARBA00022747"/>
    </source>
</evidence>
<evidence type="ECO:0000256" key="2">
    <source>
        <dbReference type="ARBA" id="ARBA00023125"/>
    </source>
</evidence>
<evidence type="ECO:0008006" key="5">
    <source>
        <dbReference type="Google" id="ProtNLM"/>
    </source>
</evidence>
<evidence type="ECO:0000313" key="3">
    <source>
        <dbReference type="EMBL" id="SDB60579.1"/>
    </source>
</evidence>
<dbReference type="EMBL" id="FMXO01000022">
    <property type="protein sequence ID" value="SDB60579.1"/>
    <property type="molecule type" value="Genomic_DNA"/>
</dbReference>
<protein>
    <recommendedName>
        <fullName evidence="5">Type I restriction modification DNA specificity domain-containing protein</fullName>
    </recommendedName>
</protein>
<dbReference type="STRING" id="617002.SAMN05660653_03115"/>
<dbReference type="AlphaFoldDB" id="A0A1G6ESM7"/>
<dbReference type="InterPro" id="IPR052021">
    <property type="entry name" value="Type-I_RS_S_subunit"/>
</dbReference>
<gene>
    <name evidence="3" type="ORF">SAMN05660653_03115</name>
</gene>
<evidence type="ECO:0000313" key="4">
    <source>
        <dbReference type="Proteomes" id="UP000198771"/>
    </source>
</evidence>
<dbReference type="Proteomes" id="UP000198771">
    <property type="component" value="Unassembled WGS sequence"/>
</dbReference>
<dbReference type="CDD" id="cd16961">
    <property type="entry name" value="RMtype1_S_TRD-CR_like"/>
    <property type="match status" value="1"/>
</dbReference>
<keyword evidence="2" id="KW-0238">DNA-binding</keyword>
<dbReference type="SUPFAM" id="SSF116734">
    <property type="entry name" value="DNA methylase specificity domain"/>
    <property type="match status" value="1"/>
</dbReference>
<keyword evidence="4" id="KW-1185">Reference proteome</keyword>
<dbReference type="InterPro" id="IPR044946">
    <property type="entry name" value="Restrct_endonuc_typeI_TRD_sf"/>
</dbReference>
<dbReference type="GO" id="GO:0003677">
    <property type="term" value="F:DNA binding"/>
    <property type="evidence" value="ECO:0007669"/>
    <property type="project" value="UniProtKB-KW"/>
</dbReference>
<dbReference type="PANTHER" id="PTHR30408:SF12">
    <property type="entry name" value="TYPE I RESTRICTION ENZYME MJAVIII SPECIFICITY SUBUNIT"/>
    <property type="match status" value="1"/>
</dbReference>
<accession>A0A1G6ESM7</accession>
<dbReference type="GO" id="GO:0009307">
    <property type="term" value="P:DNA restriction-modification system"/>
    <property type="evidence" value="ECO:0007669"/>
    <property type="project" value="UniProtKB-KW"/>
</dbReference>